<dbReference type="OrthoDB" id="8536at10239"/>
<evidence type="ECO:0000256" key="1">
    <source>
        <dbReference type="ARBA" id="ARBA00005202"/>
    </source>
</evidence>
<accession>A0A223FN07</accession>
<reference evidence="16" key="1">
    <citation type="journal article" date="2017" name="Virus Genes">
        <title>Two novel poxviruses with unusual genome rearrangements: NY_014 and Murmansk.</title>
        <authorList>
            <person name="Smithson C."/>
            <person name="Meyer H."/>
            <person name="Gigante C.M."/>
            <person name="Gao J."/>
            <person name="Zhao H."/>
            <person name="Batra D."/>
            <person name="Damon I."/>
            <person name="Upton C."/>
            <person name="Li Y."/>
        </authorList>
    </citation>
    <scope>NUCLEOTIDE SEQUENCE [LARGE SCALE GENOMIC DNA]</scope>
    <source>
        <strain evidence="16">LEIV-11411</strain>
    </source>
</reference>
<dbReference type="EC" id="5.3.3.1" evidence="9"/>
<dbReference type="FunFam" id="3.40.50.720:FF:000495">
    <property type="entry name" value="3 hydroxysteroid dehydrogenase, putative"/>
    <property type="match status" value="1"/>
</dbReference>
<proteinExistence type="inferred from homology"/>
<name>A0A223FN07_9POXV</name>
<dbReference type="EC" id="1.1.1.145" evidence="10"/>
<comment type="catalytic activity">
    <reaction evidence="8">
        <text>a 3-oxo-Delta(5)-steroid = a 3-oxo-Delta(4)-steroid</text>
        <dbReference type="Rhea" id="RHEA:14709"/>
        <dbReference type="ChEBI" id="CHEBI:47907"/>
        <dbReference type="ChEBI" id="CHEBI:47909"/>
        <dbReference type="EC" id="5.3.3.1"/>
    </reaction>
</comment>
<evidence type="ECO:0000313" key="17">
    <source>
        <dbReference type="Proteomes" id="UP000217350"/>
    </source>
</evidence>
<dbReference type="GO" id="GO:0004769">
    <property type="term" value="F:steroid Delta-isomerase activity"/>
    <property type="evidence" value="ECO:0007669"/>
    <property type="project" value="UniProtKB-EC"/>
</dbReference>
<sequence>MSVYAVTGGVGFLGKYIVKLLIDRCSYVNEIRVVDAEIDPEPYNPDTKRVKYIHCDINDYDTMYKELKGVDVIIHTAALVDVFGKYKDDDIVKVNYRGTETVLAVCINLGIRYLIYTSSMEVVGPNTHGDAFFGDEHTRYNISHGHIYAKSKYDTEYLVRSANGCIVITGDLLYTCCLRPTGIYGEGDKLMKEIYTQCVRKGKIMYRTIDDDAVHSRVYVGNVAWMHILAAKHIQYPDSVVRGNYYFCYDNSPVCSYDKFNLLVMEPLGIKSGPRISRTILKTIALKNDLFIKLFRVPALLNSYTLKISNTRFEVRTNKANIDFNYEPIFSTSEAIIRTTKWLQSFS</sequence>
<evidence type="ECO:0000256" key="4">
    <source>
        <dbReference type="ARBA" id="ARBA00023027"/>
    </source>
</evidence>
<evidence type="ECO:0000256" key="6">
    <source>
        <dbReference type="ARBA" id="ARBA00023250"/>
    </source>
</evidence>
<dbReference type="EMBL" id="MF001304">
    <property type="protein sequence ID" value="AST09357.1"/>
    <property type="molecule type" value="Genomic_DNA"/>
</dbReference>
<evidence type="ECO:0000256" key="12">
    <source>
        <dbReference type="ARBA" id="ARBA00050090"/>
    </source>
</evidence>
<evidence type="ECO:0000256" key="2">
    <source>
        <dbReference type="ARBA" id="ARBA00009219"/>
    </source>
</evidence>
<evidence type="ECO:0000256" key="8">
    <source>
        <dbReference type="ARBA" id="ARBA00036501"/>
    </source>
</evidence>
<evidence type="ECO:0000256" key="3">
    <source>
        <dbReference type="ARBA" id="ARBA00023002"/>
    </source>
</evidence>
<dbReference type="GO" id="GO:0006694">
    <property type="term" value="P:steroid biosynthetic process"/>
    <property type="evidence" value="ECO:0007669"/>
    <property type="project" value="UniProtKB-KW"/>
</dbReference>
<dbReference type="Pfam" id="PF01073">
    <property type="entry name" value="3Beta_HSD"/>
    <property type="match status" value="1"/>
</dbReference>
<dbReference type="PANTHER" id="PTHR43245">
    <property type="entry name" value="BIFUNCTIONAL POLYMYXIN RESISTANCE PROTEIN ARNA"/>
    <property type="match status" value="1"/>
</dbReference>
<evidence type="ECO:0000256" key="9">
    <source>
        <dbReference type="ARBA" id="ARBA00038856"/>
    </source>
</evidence>
<keyword evidence="6" id="KW-0755">Steroidogenesis</keyword>
<keyword evidence="3 14" id="KW-0560">Oxidoreductase</keyword>
<evidence type="ECO:0000256" key="7">
    <source>
        <dbReference type="ARBA" id="ARBA00023268"/>
    </source>
</evidence>
<dbReference type="Gene3D" id="3.40.50.720">
    <property type="entry name" value="NAD(P)-binding Rossmann-like Domain"/>
    <property type="match status" value="1"/>
</dbReference>
<dbReference type="InterPro" id="IPR050177">
    <property type="entry name" value="Lipid_A_modif_metabolic_enz"/>
</dbReference>
<keyword evidence="7" id="KW-0511">Multifunctional enzyme</keyword>
<feature type="domain" description="3-beta hydroxysteroid dehydrogenase/isomerase" evidence="15">
    <location>
        <begin position="5"/>
        <end position="275"/>
    </location>
</feature>
<dbReference type="InterPro" id="IPR036291">
    <property type="entry name" value="NAD(P)-bd_dom_sf"/>
</dbReference>
<gene>
    <name evidence="16" type="ORF">Murmansk-162</name>
</gene>
<evidence type="ECO:0000256" key="11">
    <source>
        <dbReference type="ARBA" id="ARBA00039803"/>
    </source>
</evidence>
<organism evidence="16">
    <name type="scientific">Murmansk poxvirus</name>
    <dbReference type="NCBI Taxonomy" id="2025359"/>
    <lineage>
        <taxon>Viruses</taxon>
        <taxon>Varidnaviria</taxon>
        <taxon>Bamfordvirae</taxon>
        <taxon>Nucleocytoviricota</taxon>
        <taxon>Pokkesviricetes</taxon>
        <taxon>Chitovirales</taxon>
        <taxon>Poxviridae</taxon>
        <taxon>Chordopoxvirinae</taxon>
        <taxon>Centapoxvirus</taxon>
        <taxon>Centapoxvirus microtuspox</taxon>
        <taxon>Murmansk microtuspox virus</taxon>
    </lineage>
</organism>
<comment type="catalytic activity">
    <reaction evidence="12">
        <text>a 3beta-hydroxy-Delta(5)-steroid + NAD(+) = a 3-oxo-Delta(5)-steroid + NADH + H(+)</text>
        <dbReference type="Rhea" id="RHEA:24076"/>
        <dbReference type="ChEBI" id="CHEBI:1722"/>
        <dbReference type="ChEBI" id="CHEBI:15378"/>
        <dbReference type="ChEBI" id="CHEBI:47907"/>
        <dbReference type="ChEBI" id="CHEBI:57540"/>
        <dbReference type="ChEBI" id="CHEBI:57945"/>
        <dbReference type="EC" id="1.1.1.145"/>
    </reaction>
</comment>
<comment type="pathway">
    <text evidence="1">Lipid metabolism; steroid biosynthesis.</text>
</comment>
<dbReference type="Proteomes" id="UP000217350">
    <property type="component" value="Segment"/>
</dbReference>
<dbReference type="PANTHER" id="PTHR43245:SF51">
    <property type="entry name" value="SHORT CHAIN DEHYDROGENASE_REDUCTASE FAMILY 42E, MEMBER 2"/>
    <property type="match status" value="1"/>
</dbReference>
<comment type="pathway">
    <text evidence="13">Steroid biosynthesis.</text>
</comment>
<keyword evidence="4" id="KW-0520">NAD</keyword>
<keyword evidence="17" id="KW-1185">Reference proteome</keyword>
<evidence type="ECO:0000256" key="13">
    <source>
        <dbReference type="ARBA" id="ARBA00060577"/>
    </source>
</evidence>
<keyword evidence="5" id="KW-0413">Isomerase</keyword>
<evidence type="ECO:0000256" key="5">
    <source>
        <dbReference type="ARBA" id="ARBA00023235"/>
    </source>
</evidence>
<comment type="similarity">
    <text evidence="2 14">Belongs to the 3-beta-HSD family.</text>
</comment>
<dbReference type="GO" id="GO:0003854">
    <property type="term" value="F:3-beta-hydroxy-Delta5-steroid dehydrogenase (NAD+) activity"/>
    <property type="evidence" value="ECO:0007669"/>
    <property type="project" value="UniProtKB-EC"/>
</dbReference>
<protein>
    <recommendedName>
        <fullName evidence="11">3 beta-hydroxysteroid dehydrogenase/Delta 5--&gt;4-isomerase</fullName>
        <ecNumber evidence="10">1.1.1.145</ecNumber>
        <ecNumber evidence="9">5.3.3.1</ecNumber>
    </recommendedName>
</protein>
<dbReference type="InterPro" id="IPR002225">
    <property type="entry name" value="3Beta_OHSteriod_DH/Estase"/>
</dbReference>
<evidence type="ECO:0000259" key="15">
    <source>
        <dbReference type="Pfam" id="PF01073"/>
    </source>
</evidence>
<evidence type="ECO:0000256" key="10">
    <source>
        <dbReference type="ARBA" id="ARBA00038967"/>
    </source>
</evidence>
<evidence type="ECO:0000313" key="16">
    <source>
        <dbReference type="EMBL" id="AST09357.1"/>
    </source>
</evidence>
<dbReference type="SUPFAM" id="SSF51735">
    <property type="entry name" value="NAD(P)-binding Rossmann-fold domains"/>
    <property type="match status" value="1"/>
</dbReference>
<evidence type="ECO:0000256" key="14">
    <source>
        <dbReference type="RuleBase" id="RU004475"/>
    </source>
</evidence>